<dbReference type="AlphaFoldDB" id="A0A0M4FWI7"/>
<evidence type="ECO:0000313" key="3">
    <source>
        <dbReference type="EMBL" id="ALC83168.1"/>
    </source>
</evidence>
<keyword evidence="1" id="KW-0238">DNA-binding</keyword>
<name>A0A0M4FWI7_9BACI</name>
<evidence type="ECO:0000256" key="1">
    <source>
        <dbReference type="ARBA" id="ARBA00023125"/>
    </source>
</evidence>
<dbReference type="Proteomes" id="UP000067625">
    <property type="component" value="Chromosome"/>
</dbReference>
<dbReference type="InterPro" id="IPR036390">
    <property type="entry name" value="WH_DNA-bd_sf"/>
</dbReference>
<evidence type="ECO:0000313" key="4">
    <source>
        <dbReference type="Proteomes" id="UP000067625"/>
    </source>
</evidence>
<dbReference type="RefSeq" id="WP_053605004.1">
    <property type="nucleotide sequence ID" value="NZ_CP012600.1"/>
</dbReference>
<dbReference type="GO" id="GO:0003700">
    <property type="term" value="F:DNA-binding transcription factor activity"/>
    <property type="evidence" value="ECO:0007669"/>
    <property type="project" value="InterPro"/>
</dbReference>
<dbReference type="InterPro" id="IPR036388">
    <property type="entry name" value="WH-like_DNA-bd_sf"/>
</dbReference>
<dbReference type="InterPro" id="IPR039422">
    <property type="entry name" value="MarR/SlyA-like"/>
</dbReference>
<dbReference type="SMART" id="SM00347">
    <property type="entry name" value="HTH_MARR"/>
    <property type="match status" value="1"/>
</dbReference>
<sequence length="155" mass="17562">MSTKNLHDEQFEETTIRLFRKLSTRMILFHQLAAQSLGLVHTDLKSADILIEFGPMTAGELGKKTGLSTGSVTALVDRLENAGYVKRENDPNDRRRVIIVPVQESRQPIKKLFSGLSESTIALCKEYSPEELEIIFDFLKKGTDLIDAEIERIRE</sequence>
<dbReference type="PRINTS" id="PR00598">
    <property type="entry name" value="HTHMARR"/>
</dbReference>
<organism evidence="3 4">
    <name type="scientific">Bacillus gobiensis</name>
    <dbReference type="NCBI Taxonomy" id="1441095"/>
    <lineage>
        <taxon>Bacteria</taxon>
        <taxon>Bacillati</taxon>
        <taxon>Bacillota</taxon>
        <taxon>Bacilli</taxon>
        <taxon>Bacillales</taxon>
        <taxon>Bacillaceae</taxon>
        <taxon>Bacillus</taxon>
    </lineage>
</organism>
<dbReference type="Pfam" id="PF01047">
    <property type="entry name" value="MarR"/>
    <property type="match status" value="1"/>
</dbReference>
<dbReference type="OrthoDB" id="162531at2"/>
<gene>
    <name evidence="3" type="ORF">AM592_17540</name>
</gene>
<dbReference type="PATRIC" id="fig|1441095.3.peg.3893"/>
<dbReference type="PANTHER" id="PTHR33164:SF106">
    <property type="entry name" value="TRANSCRIPTIONAL REGULATORY PROTEIN"/>
    <property type="match status" value="1"/>
</dbReference>
<accession>A0A0M4FWI7</accession>
<dbReference type="Gene3D" id="1.10.10.10">
    <property type="entry name" value="Winged helix-like DNA-binding domain superfamily/Winged helix DNA-binding domain"/>
    <property type="match status" value="1"/>
</dbReference>
<keyword evidence="4" id="KW-1185">Reference proteome</keyword>
<dbReference type="InterPro" id="IPR000835">
    <property type="entry name" value="HTH_MarR-typ"/>
</dbReference>
<dbReference type="GO" id="GO:0003677">
    <property type="term" value="F:DNA binding"/>
    <property type="evidence" value="ECO:0007669"/>
    <property type="project" value="UniProtKB-KW"/>
</dbReference>
<dbReference type="EMBL" id="CP012600">
    <property type="protein sequence ID" value="ALC83168.1"/>
    <property type="molecule type" value="Genomic_DNA"/>
</dbReference>
<dbReference type="STRING" id="1441095.AM592_17540"/>
<feature type="domain" description="HTH marR-type" evidence="2">
    <location>
        <begin position="8"/>
        <end position="144"/>
    </location>
</feature>
<reference evidence="4" key="1">
    <citation type="submission" date="2015-08" db="EMBL/GenBank/DDBJ databases">
        <title>Genome sequencing project for genomic taxonomy and phylogenomics of Bacillus-like bacteria.</title>
        <authorList>
            <person name="Liu B."/>
            <person name="Wang J."/>
            <person name="Zhu Y."/>
            <person name="Liu G."/>
            <person name="Chen Q."/>
            <person name="Chen Z."/>
            <person name="Lan J."/>
            <person name="Che J."/>
            <person name="Ge C."/>
            <person name="Shi H."/>
            <person name="Pan Z."/>
            <person name="Liu X."/>
        </authorList>
    </citation>
    <scope>NUCLEOTIDE SEQUENCE [LARGE SCALE GENOMIC DNA]</scope>
    <source>
        <strain evidence="4">FJAT-4402</strain>
    </source>
</reference>
<dbReference type="SUPFAM" id="SSF46785">
    <property type="entry name" value="Winged helix' DNA-binding domain"/>
    <property type="match status" value="1"/>
</dbReference>
<dbReference type="GO" id="GO:0006950">
    <property type="term" value="P:response to stress"/>
    <property type="evidence" value="ECO:0007669"/>
    <property type="project" value="TreeGrafter"/>
</dbReference>
<proteinExistence type="predicted"/>
<evidence type="ECO:0000259" key="2">
    <source>
        <dbReference type="PROSITE" id="PS50995"/>
    </source>
</evidence>
<protein>
    <submittedName>
        <fullName evidence="3">MarR family transcriptional regulator</fullName>
    </submittedName>
</protein>
<dbReference type="PROSITE" id="PS50995">
    <property type="entry name" value="HTH_MARR_2"/>
    <property type="match status" value="1"/>
</dbReference>
<reference evidence="3 4" key="2">
    <citation type="journal article" date="2016" name="Int. J. Syst. Evol. Microbiol.">
        <title>Bacillus gobiensis sp. nov., isolated from a soil sample.</title>
        <authorList>
            <person name="Liu B."/>
            <person name="Liu G.H."/>
            <person name="Cetin S."/>
            <person name="Schumann P."/>
            <person name="Pan Z.Z."/>
            <person name="Chen Q.Q."/>
        </authorList>
    </citation>
    <scope>NUCLEOTIDE SEQUENCE [LARGE SCALE GENOMIC DNA]</scope>
    <source>
        <strain evidence="3 4">FJAT-4402</strain>
    </source>
</reference>
<dbReference type="PANTHER" id="PTHR33164">
    <property type="entry name" value="TRANSCRIPTIONAL REGULATOR, MARR FAMILY"/>
    <property type="match status" value="1"/>
</dbReference>